<proteinExistence type="predicted"/>
<gene>
    <name evidence="1" type="ordered locus">Oter_3005</name>
</gene>
<dbReference type="RefSeq" id="WP_012375815.1">
    <property type="nucleotide sequence ID" value="NC_010571.1"/>
</dbReference>
<evidence type="ECO:0000313" key="1">
    <source>
        <dbReference type="EMBL" id="ACB76286.1"/>
    </source>
</evidence>
<protein>
    <submittedName>
        <fullName evidence="1">Uncharacterized protein</fullName>
    </submittedName>
</protein>
<sequence length="77" mass="9019">MSRVPPPRPKARRLLDVIVDTIARAAKALRSRPRTWMDGHEPSALAQRWAGKFTLPEDDPSDPRLVYLLERYRRLRE</sequence>
<evidence type="ECO:0000313" key="2">
    <source>
        <dbReference type="Proteomes" id="UP000007013"/>
    </source>
</evidence>
<dbReference type="KEGG" id="ote:Oter_3005"/>
<name>B1ZYW3_OPITP</name>
<keyword evidence="2" id="KW-1185">Reference proteome</keyword>
<reference evidence="1 2" key="1">
    <citation type="journal article" date="2011" name="J. Bacteriol.">
        <title>Genome sequence of the verrucomicrobium Opitutus terrae PB90-1, an abundant inhabitant of rice paddy soil ecosystems.</title>
        <authorList>
            <person name="van Passel M.W."/>
            <person name="Kant R."/>
            <person name="Palva A."/>
            <person name="Copeland A."/>
            <person name="Lucas S."/>
            <person name="Lapidus A."/>
            <person name="Glavina del Rio T."/>
            <person name="Pitluck S."/>
            <person name="Goltsman E."/>
            <person name="Clum A."/>
            <person name="Sun H."/>
            <person name="Schmutz J."/>
            <person name="Larimer F.W."/>
            <person name="Land M.L."/>
            <person name="Hauser L."/>
            <person name="Kyrpides N."/>
            <person name="Mikhailova N."/>
            <person name="Richardson P.P."/>
            <person name="Janssen P.H."/>
            <person name="de Vos W.M."/>
            <person name="Smidt H."/>
        </authorList>
    </citation>
    <scope>NUCLEOTIDE SEQUENCE [LARGE SCALE GENOMIC DNA]</scope>
    <source>
        <strain evidence="2">DSM 11246 / JCM 15787 / PB90-1</strain>
    </source>
</reference>
<dbReference type="HOGENOM" id="CLU_2634650_0_0_0"/>
<accession>B1ZYW3</accession>
<dbReference type="Proteomes" id="UP000007013">
    <property type="component" value="Chromosome"/>
</dbReference>
<dbReference type="EMBL" id="CP001032">
    <property type="protein sequence ID" value="ACB76286.1"/>
    <property type="molecule type" value="Genomic_DNA"/>
</dbReference>
<dbReference type="STRING" id="452637.Oter_3005"/>
<organism evidence="1 2">
    <name type="scientific">Opitutus terrae (strain DSM 11246 / JCM 15787 / PB90-1)</name>
    <dbReference type="NCBI Taxonomy" id="452637"/>
    <lineage>
        <taxon>Bacteria</taxon>
        <taxon>Pseudomonadati</taxon>
        <taxon>Verrucomicrobiota</taxon>
        <taxon>Opitutia</taxon>
        <taxon>Opitutales</taxon>
        <taxon>Opitutaceae</taxon>
        <taxon>Opitutus</taxon>
    </lineage>
</organism>
<dbReference type="AlphaFoldDB" id="B1ZYW3"/>